<accession>A0A811SQ27</accession>
<comment type="caution">
    <text evidence="1">The sequence shown here is derived from an EMBL/GenBank/DDBJ whole genome shotgun (WGS) entry which is preliminary data.</text>
</comment>
<dbReference type="Proteomes" id="UP000604825">
    <property type="component" value="Unassembled WGS sequence"/>
</dbReference>
<protein>
    <submittedName>
        <fullName evidence="1">Uncharacterized protein</fullName>
    </submittedName>
</protein>
<evidence type="ECO:0000313" key="1">
    <source>
        <dbReference type="EMBL" id="CAD6343177.1"/>
    </source>
</evidence>
<gene>
    <name evidence="1" type="ORF">NCGR_LOCUS67275</name>
</gene>
<dbReference type="AlphaFoldDB" id="A0A811SQ27"/>
<dbReference type="EMBL" id="CAJGYO010000698">
    <property type="protein sequence ID" value="CAD6343177.1"/>
    <property type="molecule type" value="Genomic_DNA"/>
</dbReference>
<reference evidence="1" key="1">
    <citation type="submission" date="2020-10" db="EMBL/GenBank/DDBJ databases">
        <authorList>
            <person name="Han B."/>
            <person name="Lu T."/>
            <person name="Zhao Q."/>
            <person name="Huang X."/>
            <person name="Zhao Y."/>
        </authorList>
    </citation>
    <scope>NUCLEOTIDE SEQUENCE</scope>
</reference>
<keyword evidence="2" id="KW-1185">Reference proteome</keyword>
<sequence>MGLSPNISISSDSAVARARRGLYSRCVREVTKDHRAAERGASAAAPAAVVACTDGQGEERETEWRRRIGRRSRGDGGGLGGAPEVCAVLSVTWASTWAPSPSAAQTPSIWIRCFRMTERLSTIVSVLSSFIPVKIVVRKNNVNVKDGWDTFMFKQSHNWDVLSLPEEVKKKLSTKTGTSGSGMAWVSLDLGKEN</sequence>
<evidence type="ECO:0000313" key="2">
    <source>
        <dbReference type="Proteomes" id="UP000604825"/>
    </source>
</evidence>
<name>A0A811SQ27_9POAL</name>
<proteinExistence type="predicted"/>
<organism evidence="1 2">
    <name type="scientific">Miscanthus lutarioriparius</name>
    <dbReference type="NCBI Taxonomy" id="422564"/>
    <lineage>
        <taxon>Eukaryota</taxon>
        <taxon>Viridiplantae</taxon>
        <taxon>Streptophyta</taxon>
        <taxon>Embryophyta</taxon>
        <taxon>Tracheophyta</taxon>
        <taxon>Spermatophyta</taxon>
        <taxon>Magnoliopsida</taxon>
        <taxon>Liliopsida</taxon>
        <taxon>Poales</taxon>
        <taxon>Poaceae</taxon>
        <taxon>PACMAD clade</taxon>
        <taxon>Panicoideae</taxon>
        <taxon>Andropogonodae</taxon>
        <taxon>Andropogoneae</taxon>
        <taxon>Saccharinae</taxon>
        <taxon>Miscanthus</taxon>
    </lineage>
</organism>